<evidence type="ECO:0000313" key="3">
    <source>
        <dbReference type="Proteomes" id="UP000011511"/>
    </source>
</evidence>
<protein>
    <submittedName>
        <fullName evidence="2">Uncharacterized protein</fullName>
    </submittedName>
</protein>
<comment type="caution">
    <text evidence="2">The sequence shown here is derived from an EMBL/GenBank/DDBJ whole genome shotgun (WGS) entry which is preliminary data.</text>
</comment>
<dbReference type="PATRIC" id="fig|1227494.3.peg.1330"/>
<keyword evidence="3" id="KW-1185">Reference proteome</keyword>
<organism evidence="2 3">
    <name type="scientific">Natrinema altunense (strain JCM 12890 / CGMCC 1.3731 / AJ2)</name>
    <dbReference type="NCBI Taxonomy" id="1227494"/>
    <lineage>
        <taxon>Archaea</taxon>
        <taxon>Methanobacteriati</taxon>
        <taxon>Methanobacteriota</taxon>
        <taxon>Stenosarchaea group</taxon>
        <taxon>Halobacteria</taxon>
        <taxon>Halobacteriales</taxon>
        <taxon>Natrialbaceae</taxon>
        <taxon>Natrinema</taxon>
    </lineage>
</organism>
<evidence type="ECO:0000256" key="1">
    <source>
        <dbReference type="SAM" id="MobiDB-lite"/>
    </source>
</evidence>
<proteinExistence type="predicted"/>
<sequence>MSAETASEILRREVSKAALEAAGITPPNPSEAKRVDVSGPKNNTERWIAIPAAEGTTFSYNENENIAEVQRDSESFVRATARDGDIIVEDVKLGDEVTNRALRILQSSDEFDQALDNADVDDVMTDKVAANFDRESGITRAFVPTTLENGETLMLMAEIDENESLKSVYGLPSSSSGISTQDDDDIECWIGCISFGITCANVCTPCASAPTIPTCAPCAVCVGATAAAACARECDIPKFW</sequence>
<dbReference type="AlphaFoldDB" id="L9ZLY6"/>
<dbReference type="Proteomes" id="UP000011511">
    <property type="component" value="Unassembled WGS sequence"/>
</dbReference>
<feature type="region of interest" description="Disordered" evidence="1">
    <location>
        <begin position="20"/>
        <end position="39"/>
    </location>
</feature>
<dbReference type="eggNOG" id="ENOG502N60A">
    <property type="taxonomic scope" value="Archaea"/>
</dbReference>
<reference evidence="2 3" key="1">
    <citation type="journal article" date="2014" name="PLoS Genet.">
        <title>Phylogenetically driven sequencing of extremely halophilic archaea reveals strategies for static and dynamic osmo-response.</title>
        <authorList>
            <person name="Becker E.A."/>
            <person name="Seitzer P.M."/>
            <person name="Tritt A."/>
            <person name="Larsen D."/>
            <person name="Krusor M."/>
            <person name="Yao A.I."/>
            <person name="Wu D."/>
            <person name="Madern D."/>
            <person name="Eisen J.A."/>
            <person name="Darling A.E."/>
            <person name="Facciotti M.T."/>
        </authorList>
    </citation>
    <scope>NUCLEOTIDE SEQUENCE [LARGE SCALE GENOMIC DNA]</scope>
    <source>
        <strain evidence="2 3">JCM 12890</strain>
    </source>
</reference>
<name>L9ZLY6_NATA2</name>
<accession>L9ZLY6</accession>
<evidence type="ECO:0000313" key="2">
    <source>
        <dbReference type="EMBL" id="ELY87389.1"/>
    </source>
</evidence>
<gene>
    <name evidence="2" type="ORF">C485_06670</name>
</gene>
<dbReference type="EMBL" id="AOIK01000024">
    <property type="protein sequence ID" value="ELY87389.1"/>
    <property type="molecule type" value="Genomic_DNA"/>
</dbReference>